<dbReference type="RefSeq" id="XP_033681130.1">
    <property type="nucleotide sequence ID" value="XM_033836116.1"/>
</dbReference>
<evidence type="ECO:0000313" key="3">
    <source>
        <dbReference type="Proteomes" id="UP000800094"/>
    </source>
</evidence>
<evidence type="ECO:0000313" key="2">
    <source>
        <dbReference type="EMBL" id="KAF2246126.1"/>
    </source>
</evidence>
<accession>A0A6A6I708</accession>
<organism evidence="2 3">
    <name type="scientific">Trematosphaeria pertusa</name>
    <dbReference type="NCBI Taxonomy" id="390896"/>
    <lineage>
        <taxon>Eukaryota</taxon>
        <taxon>Fungi</taxon>
        <taxon>Dikarya</taxon>
        <taxon>Ascomycota</taxon>
        <taxon>Pezizomycotina</taxon>
        <taxon>Dothideomycetes</taxon>
        <taxon>Pleosporomycetidae</taxon>
        <taxon>Pleosporales</taxon>
        <taxon>Massarineae</taxon>
        <taxon>Trematosphaeriaceae</taxon>
        <taxon>Trematosphaeria</taxon>
    </lineage>
</organism>
<keyword evidence="3" id="KW-1185">Reference proteome</keyword>
<dbReference type="GeneID" id="54589446"/>
<feature type="region of interest" description="Disordered" evidence="1">
    <location>
        <begin position="57"/>
        <end position="80"/>
    </location>
</feature>
<gene>
    <name evidence="2" type="ORF">BU26DRAFT_62739</name>
</gene>
<name>A0A6A6I708_9PLEO</name>
<sequence length="219" mass="24823">MASRSPHAFVTNSVDPGNWPSYCPRLFYVCFGAVVLVERRRETSDALQRRTLEPTPDVASSIWKSGGRTPSIPDPLDPRTATISRLTPSAALYRPQRPNHALEAVSDSARLTAILRTGSQRKIIFRPHLPDRDRSHFHIIIDRMHCSQEQPIHRYDPLKSYPRMTPEAQLMEHIDGSNRTQRIVRTGPSQLGCDCVAAKQSLASQLLPAHAYHQNWMRD</sequence>
<dbReference type="Proteomes" id="UP000800094">
    <property type="component" value="Unassembled WGS sequence"/>
</dbReference>
<reference evidence="2" key="1">
    <citation type="journal article" date="2020" name="Stud. Mycol.">
        <title>101 Dothideomycetes genomes: a test case for predicting lifestyles and emergence of pathogens.</title>
        <authorList>
            <person name="Haridas S."/>
            <person name="Albert R."/>
            <person name="Binder M."/>
            <person name="Bloem J."/>
            <person name="Labutti K."/>
            <person name="Salamov A."/>
            <person name="Andreopoulos B."/>
            <person name="Baker S."/>
            <person name="Barry K."/>
            <person name="Bills G."/>
            <person name="Bluhm B."/>
            <person name="Cannon C."/>
            <person name="Castanera R."/>
            <person name="Culley D."/>
            <person name="Daum C."/>
            <person name="Ezra D."/>
            <person name="Gonzalez J."/>
            <person name="Henrissat B."/>
            <person name="Kuo A."/>
            <person name="Liang C."/>
            <person name="Lipzen A."/>
            <person name="Lutzoni F."/>
            <person name="Magnuson J."/>
            <person name="Mondo S."/>
            <person name="Nolan M."/>
            <person name="Ohm R."/>
            <person name="Pangilinan J."/>
            <person name="Park H.-J."/>
            <person name="Ramirez L."/>
            <person name="Alfaro M."/>
            <person name="Sun H."/>
            <person name="Tritt A."/>
            <person name="Yoshinaga Y."/>
            <person name="Zwiers L.-H."/>
            <person name="Turgeon B."/>
            <person name="Goodwin S."/>
            <person name="Spatafora J."/>
            <person name="Crous P."/>
            <person name="Grigoriev I."/>
        </authorList>
    </citation>
    <scope>NUCLEOTIDE SEQUENCE</scope>
    <source>
        <strain evidence="2">CBS 122368</strain>
    </source>
</reference>
<evidence type="ECO:0000256" key="1">
    <source>
        <dbReference type="SAM" id="MobiDB-lite"/>
    </source>
</evidence>
<dbReference type="AlphaFoldDB" id="A0A6A6I708"/>
<protein>
    <submittedName>
        <fullName evidence="2">Uncharacterized protein</fullName>
    </submittedName>
</protein>
<dbReference type="EMBL" id="ML987199">
    <property type="protein sequence ID" value="KAF2246126.1"/>
    <property type="molecule type" value="Genomic_DNA"/>
</dbReference>
<proteinExistence type="predicted"/>